<dbReference type="UniPathway" id="UPA00193"/>
<dbReference type="GO" id="GO:0004489">
    <property type="term" value="F:methylenetetrahydrofolate reductase [NAD(P)H] activity"/>
    <property type="evidence" value="ECO:0007669"/>
    <property type="project" value="InterPro"/>
</dbReference>
<dbReference type="AlphaFoldDB" id="A0A2G3A3F9"/>
<sequence length="186" mass="20489">MLILASILQVDAGADLIITKLFYNTDIFLKFVNDCRQIEINCPIVLDILLCSPDGNSSPDGHRSPNETDKKRLRHPYQSKTFNVEINFAVKIPMQAIANALRGQESENSQEALRVGYYSEAACCKASKEEYEASVCLCGIQVCRGSYLNLTVGSSSMSTTDDSFSNLLLFAGVFEAEFTSFSAKES</sequence>
<evidence type="ECO:0000256" key="4">
    <source>
        <dbReference type="ARBA" id="ARBA00022630"/>
    </source>
</evidence>
<evidence type="ECO:0000313" key="8">
    <source>
        <dbReference type="EMBL" id="PHT88779.1"/>
    </source>
</evidence>
<dbReference type="GO" id="GO:0035999">
    <property type="term" value="P:tetrahydrofolate interconversion"/>
    <property type="evidence" value="ECO:0007669"/>
    <property type="project" value="UniProtKB-UniPathway"/>
</dbReference>
<organism evidence="8 9">
    <name type="scientific">Capsicum annuum</name>
    <name type="common">Capsicum pepper</name>
    <dbReference type="NCBI Taxonomy" id="4072"/>
    <lineage>
        <taxon>Eukaryota</taxon>
        <taxon>Viridiplantae</taxon>
        <taxon>Streptophyta</taxon>
        <taxon>Embryophyta</taxon>
        <taxon>Tracheophyta</taxon>
        <taxon>Spermatophyta</taxon>
        <taxon>Magnoliopsida</taxon>
        <taxon>eudicotyledons</taxon>
        <taxon>Gunneridae</taxon>
        <taxon>Pentapetalae</taxon>
        <taxon>asterids</taxon>
        <taxon>lamiids</taxon>
        <taxon>Solanales</taxon>
        <taxon>Solanaceae</taxon>
        <taxon>Solanoideae</taxon>
        <taxon>Capsiceae</taxon>
        <taxon>Capsicum</taxon>
    </lineage>
</organism>
<dbReference type="Gene3D" id="3.20.20.220">
    <property type="match status" value="1"/>
</dbReference>
<protein>
    <recommendedName>
        <fullName evidence="7">Methylenetetrahydrofolate reductase</fullName>
    </recommendedName>
</protein>
<reference evidence="8 9" key="1">
    <citation type="journal article" date="2014" name="Nat. Genet.">
        <title>Genome sequence of the hot pepper provides insights into the evolution of pungency in Capsicum species.</title>
        <authorList>
            <person name="Kim S."/>
            <person name="Park M."/>
            <person name="Yeom S.I."/>
            <person name="Kim Y.M."/>
            <person name="Lee J.M."/>
            <person name="Lee H.A."/>
            <person name="Seo E."/>
            <person name="Choi J."/>
            <person name="Cheong K."/>
            <person name="Kim K.T."/>
            <person name="Jung K."/>
            <person name="Lee G.W."/>
            <person name="Oh S.K."/>
            <person name="Bae C."/>
            <person name="Kim S.B."/>
            <person name="Lee H.Y."/>
            <person name="Kim S.Y."/>
            <person name="Kim M.S."/>
            <person name="Kang B.C."/>
            <person name="Jo Y.D."/>
            <person name="Yang H.B."/>
            <person name="Jeong H.J."/>
            <person name="Kang W.H."/>
            <person name="Kwon J.K."/>
            <person name="Shin C."/>
            <person name="Lim J.Y."/>
            <person name="Park J.H."/>
            <person name="Huh J.H."/>
            <person name="Kim J.S."/>
            <person name="Kim B.D."/>
            <person name="Cohen O."/>
            <person name="Paran I."/>
            <person name="Suh M.C."/>
            <person name="Lee S.B."/>
            <person name="Kim Y.K."/>
            <person name="Shin Y."/>
            <person name="Noh S.J."/>
            <person name="Park J."/>
            <person name="Seo Y.S."/>
            <person name="Kwon S.Y."/>
            <person name="Kim H.A."/>
            <person name="Park J.M."/>
            <person name="Kim H.J."/>
            <person name="Choi S.B."/>
            <person name="Bosland P.W."/>
            <person name="Reeves G."/>
            <person name="Jo S.H."/>
            <person name="Lee B.W."/>
            <person name="Cho H.T."/>
            <person name="Choi H.S."/>
            <person name="Lee M.S."/>
            <person name="Yu Y."/>
            <person name="Do Choi Y."/>
            <person name="Park B.S."/>
            <person name="van Deynze A."/>
            <person name="Ashrafi H."/>
            <person name="Hill T."/>
            <person name="Kim W.T."/>
            <person name="Pai H.S."/>
            <person name="Ahn H.K."/>
            <person name="Yeam I."/>
            <person name="Giovannoni J.J."/>
            <person name="Rose J.K."/>
            <person name="Sorensen I."/>
            <person name="Lee S.J."/>
            <person name="Kim R.W."/>
            <person name="Choi I.Y."/>
            <person name="Choi B.S."/>
            <person name="Lim J.S."/>
            <person name="Lee Y.H."/>
            <person name="Choi D."/>
        </authorList>
    </citation>
    <scope>NUCLEOTIDE SEQUENCE [LARGE SCALE GENOMIC DNA]</scope>
    <source>
        <strain evidence="9">cv. CM334</strain>
    </source>
</reference>
<comment type="similarity">
    <text evidence="3 7">Belongs to the methylenetetrahydrofolate reductase family.</text>
</comment>
<dbReference type="InterPro" id="IPR029041">
    <property type="entry name" value="FAD-linked_oxidoreductase-like"/>
</dbReference>
<dbReference type="GO" id="GO:0006555">
    <property type="term" value="P:methionine metabolic process"/>
    <property type="evidence" value="ECO:0007669"/>
    <property type="project" value="InterPro"/>
</dbReference>
<evidence type="ECO:0000256" key="6">
    <source>
        <dbReference type="ARBA" id="ARBA00023002"/>
    </source>
</evidence>
<accession>A0A2G3A3F9</accession>
<dbReference type="PANTHER" id="PTHR45754:SF3">
    <property type="entry name" value="METHYLENETETRAHYDROFOLATE REDUCTASE (NADPH)"/>
    <property type="match status" value="1"/>
</dbReference>
<keyword evidence="5 7" id="KW-0274">FAD</keyword>
<evidence type="ECO:0000256" key="2">
    <source>
        <dbReference type="ARBA" id="ARBA00004777"/>
    </source>
</evidence>
<name>A0A2G3A3F9_CAPAN</name>
<comment type="cofactor">
    <cofactor evidence="1 7">
        <name>FAD</name>
        <dbReference type="ChEBI" id="CHEBI:57692"/>
    </cofactor>
</comment>
<proteinExistence type="inferred from homology"/>
<reference evidence="8 9" key="2">
    <citation type="journal article" date="2017" name="Genome Biol.">
        <title>New reference genome sequences of hot pepper reveal the massive evolution of plant disease-resistance genes by retroduplication.</title>
        <authorList>
            <person name="Kim S."/>
            <person name="Park J."/>
            <person name="Yeom S.I."/>
            <person name="Kim Y.M."/>
            <person name="Seo E."/>
            <person name="Kim K.T."/>
            <person name="Kim M.S."/>
            <person name="Lee J.M."/>
            <person name="Cheong K."/>
            <person name="Shin H.S."/>
            <person name="Kim S.B."/>
            <person name="Han K."/>
            <person name="Lee J."/>
            <person name="Park M."/>
            <person name="Lee H.A."/>
            <person name="Lee H.Y."/>
            <person name="Lee Y."/>
            <person name="Oh S."/>
            <person name="Lee J.H."/>
            <person name="Choi E."/>
            <person name="Choi E."/>
            <person name="Lee S.E."/>
            <person name="Jeon J."/>
            <person name="Kim H."/>
            <person name="Choi G."/>
            <person name="Song H."/>
            <person name="Lee J."/>
            <person name="Lee S.C."/>
            <person name="Kwon J.K."/>
            <person name="Lee H.Y."/>
            <person name="Koo N."/>
            <person name="Hong Y."/>
            <person name="Kim R.W."/>
            <person name="Kang W.H."/>
            <person name="Huh J.H."/>
            <person name="Kang B.C."/>
            <person name="Yang T.J."/>
            <person name="Lee Y.H."/>
            <person name="Bennetzen J.L."/>
            <person name="Choi D."/>
        </authorList>
    </citation>
    <scope>NUCLEOTIDE SEQUENCE [LARGE SCALE GENOMIC DNA]</scope>
    <source>
        <strain evidence="9">cv. CM334</strain>
    </source>
</reference>
<gene>
    <name evidence="8" type="ORF">T459_10885</name>
</gene>
<dbReference type="InterPro" id="IPR003171">
    <property type="entry name" value="Mehydrof_redctse-like"/>
</dbReference>
<dbReference type="EMBL" id="AYRZ02000003">
    <property type="protein sequence ID" value="PHT88779.1"/>
    <property type="molecule type" value="Genomic_DNA"/>
</dbReference>
<dbReference type="Gramene" id="PHT88779">
    <property type="protein sequence ID" value="PHT88779"/>
    <property type="gene ID" value="T459_10885"/>
</dbReference>
<dbReference type="PANTHER" id="PTHR45754">
    <property type="entry name" value="METHYLENETETRAHYDROFOLATE REDUCTASE"/>
    <property type="match status" value="1"/>
</dbReference>
<evidence type="ECO:0000313" key="9">
    <source>
        <dbReference type="Proteomes" id="UP000222542"/>
    </source>
</evidence>
<dbReference type="Pfam" id="PF02219">
    <property type="entry name" value="MTHFR"/>
    <property type="match status" value="1"/>
</dbReference>
<dbReference type="Proteomes" id="UP000222542">
    <property type="component" value="Unassembled WGS sequence"/>
</dbReference>
<evidence type="ECO:0000256" key="5">
    <source>
        <dbReference type="ARBA" id="ARBA00022827"/>
    </source>
</evidence>
<comment type="caution">
    <text evidence="8">The sequence shown here is derived from an EMBL/GenBank/DDBJ whole genome shotgun (WGS) entry which is preliminary data.</text>
</comment>
<keyword evidence="6 7" id="KW-0560">Oxidoreductase</keyword>
<dbReference type="STRING" id="4072.A0A2G3A3F9"/>
<keyword evidence="9" id="KW-1185">Reference proteome</keyword>
<dbReference type="SMR" id="A0A2G3A3F9"/>
<evidence type="ECO:0000256" key="7">
    <source>
        <dbReference type="RuleBase" id="RU003862"/>
    </source>
</evidence>
<keyword evidence="4 7" id="KW-0285">Flavoprotein</keyword>
<comment type="pathway">
    <text evidence="2 7">One-carbon metabolism; tetrahydrofolate interconversion.</text>
</comment>
<evidence type="ECO:0000256" key="1">
    <source>
        <dbReference type="ARBA" id="ARBA00001974"/>
    </source>
</evidence>
<dbReference type="SUPFAM" id="SSF51730">
    <property type="entry name" value="FAD-linked oxidoreductase"/>
    <property type="match status" value="1"/>
</dbReference>
<evidence type="ECO:0000256" key="3">
    <source>
        <dbReference type="ARBA" id="ARBA00006743"/>
    </source>
</evidence>